<gene>
    <name evidence="2" type="ORF">C448_04309</name>
</gene>
<keyword evidence="3" id="KW-1185">Reference proteome</keyword>
<proteinExistence type="predicted"/>
<dbReference type="EMBL" id="AOMC01000070">
    <property type="protein sequence ID" value="EMA47630.1"/>
    <property type="molecule type" value="Genomic_DNA"/>
</dbReference>
<organism evidence="2 3">
    <name type="scientific">Halococcus morrhuae DSM 1307</name>
    <dbReference type="NCBI Taxonomy" id="931277"/>
    <lineage>
        <taxon>Archaea</taxon>
        <taxon>Methanobacteriati</taxon>
        <taxon>Methanobacteriota</taxon>
        <taxon>Stenosarchaea group</taxon>
        <taxon>Halobacteria</taxon>
        <taxon>Halobacteriales</taxon>
        <taxon>Halococcaceae</taxon>
        <taxon>Halococcus</taxon>
    </lineage>
</organism>
<evidence type="ECO:0000256" key="1">
    <source>
        <dbReference type="SAM" id="Phobius"/>
    </source>
</evidence>
<feature type="transmembrane region" description="Helical" evidence="1">
    <location>
        <begin position="91"/>
        <end position="116"/>
    </location>
</feature>
<keyword evidence="1" id="KW-0812">Transmembrane</keyword>
<dbReference type="Proteomes" id="UP000011568">
    <property type="component" value="Unassembled WGS sequence"/>
</dbReference>
<keyword evidence="1" id="KW-1133">Transmembrane helix</keyword>
<dbReference type="AlphaFoldDB" id="M0MT42"/>
<evidence type="ECO:0000313" key="2">
    <source>
        <dbReference type="EMBL" id="EMA47630.1"/>
    </source>
</evidence>
<accession>M0MT42</accession>
<name>M0MT42_HALMO</name>
<keyword evidence="1" id="KW-0472">Membrane</keyword>
<protein>
    <submittedName>
        <fullName evidence="2">Uncharacterized protein</fullName>
    </submittedName>
</protein>
<evidence type="ECO:0000313" key="3">
    <source>
        <dbReference type="Proteomes" id="UP000011568"/>
    </source>
</evidence>
<comment type="caution">
    <text evidence="2">The sequence shown here is derived from an EMBL/GenBank/DDBJ whole genome shotgun (WGS) entry which is preliminary data.</text>
</comment>
<reference evidence="2 3" key="1">
    <citation type="journal article" date="2014" name="PLoS Genet.">
        <title>Phylogenetically driven sequencing of extremely halophilic archaea reveals strategies for static and dynamic osmo-response.</title>
        <authorList>
            <person name="Becker E.A."/>
            <person name="Seitzer P.M."/>
            <person name="Tritt A."/>
            <person name="Larsen D."/>
            <person name="Krusor M."/>
            <person name="Yao A.I."/>
            <person name="Wu D."/>
            <person name="Madern D."/>
            <person name="Eisen J.A."/>
            <person name="Darling A.E."/>
            <person name="Facciotti M.T."/>
        </authorList>
    </citation>
    <scope>NUCLEOTIDE SEQUENCE [LARGE SCALE GENOMIC DNA]</scope>
    <source>
        <strain evidence="2 3">DSM 1307</strain>
    </source>
</reference>
<sequence>MLGENLVSTRAVVLASFVLDDGKWHRMRRFNDRLRDIAIRIGEDAITVRTIAVLDPDGFVWVRRWSSCSFMARTATRRGVAGGVGVAASTFVFGSVTMFVLAVVVIRLGFLIVIVIG</sequence>